<evidence type="ECO:0000256" key="1">
    <source>
        <dbReference type="SAM" id="Phobius"/>
    </source>
</evidence>
<keyword evidence="1" id="KW-0812">Transmembrane</keyword>
<comment type="caution">
    <text evidence="3">The sequence shown here is derived from an EMBL/GenBank/DDBJ whole genome shotgun (WGS) entry which is preliminary data.</text>
</comment>
<feature type="domain" description="Cytochrome c oxidase subunit IV bacterial aa3 type" evidence="2">
    <location>
        <begin position="7"/>
        <end position="45"/>
    </location>
</feature>
<dbReference type="Proteomes" id="UP000238801">
    <property type="component" value="Unassembled WGS sequence"/>
</dbReference>
<dbReference type="EMBL" id="PVTT01000002">
    <property type="protein sequence ID" value="PRY93615.1"/>
    <property type="molecule type" value="Genomic_DNA"/>
</dbReference>
<organism evidence="3 4">
    <name type="scientific">Hasllibacter halocynthiae</name>
    <dbReference type="NCBI Taxonomy" id="595589"/>
    <lineage>
        <taxon>Bacteria</taxon>
        <taxon>Pseudomonadati</taxon>
        <taxon>Pseudomonadota</taxon>
        <taxon>Alphaproteobacteria</taxon>
        <taxon>Rhodobacterales</taxon>
        <taxon>Roseobacteraceae</taxon>
        <taxon>Hasllibacter</taxon>
    </lineage>
</organism>
<sequence length="46" mass="5264">MADQEYQEGTMDITEQEKTFARFVRISTRAVMVIVGLLILLYIVNG</sequence>
<dbReference type="InterPro" id="IPR036596">
    <property type="entry name" value="Cyt-C_aa3_sf"/>
</dbReference>
<protein>
    <submittedName>
        <fullName evidence="3">Aa3 type cytochrome c oxidase subunit IV</fullName>
    </submittedName>
</protein>
<gene>
    <name evidence="3" type="ORF">BCF33_2495</name>
</gene>
<evidence type="ECO:0000313" key="4">
    <source>
        <dbReference type="Proteomes" id="UP000238801"/>
    </source>
</evidence>
<feature type="transmembrane region" description="Helical" evidence="1">
    <location>
        <begin position="26"/>
        <end position="44"/>
    </location>
</feature>
<name>A0A2T0X3Y9_9RHOB</name>
<dbReference type="OrthoDB" id="7877175at2"/>
<keyword evidence="1" id="KW-0472">Membrane</keyword>
<keyword evidence="4" id="KW-1185">Reference proteome</keyword>
<keyword evidence="1" id="KW-1133">Transmembrane helix</keyword>
<dbReference type="InterPro" id="IPR012422">
    <property type="entry name" value="Cyt_c_oxidase_su4_bac-aa3"/>
</dbReference>
<dbReference type="AlphaFoldDB" id="A0A2T0X3Y9"/>
<dbReference type="SUPFAM" id="SSF81469">
    <property type="entry name" value="Bacterial aa3 type cytochrome c oxidase subunit IV"/>
    <property type="match status" value="1"/>
</dbReference>
<evidence type="ECO:0000313" key="3">
    <source>
        <dbReference type="EMBL" id="PRY93615.1"/>
    </source>
</evidence>
<dbReference type="RefSeq" id="WP_106161191.1">
    <property type="nucleotide sequence ID" value="NZ_PVTT01000002.1"/>
</dbReference>
<reference evidence="3 4" key="1">
    <citation type="submission" date="2018-03" db="EMBL/GenBank/DDBJ databases">
        <title>Genomic Encyclopedia of Archaeal and Bacterial Type Strains, Phase II (KMG-II): from individual species to whole genera.</title>
        <authorList>
            <person name="Goeker M."/>
        </authorList>
    </citation>
    <scope>NUCLEOTIDE SEQUENCE [LARGE SCALE GENOMIC DNA]</scope>
    <source>
        <strain evidence="3 4">DSM 29318</strain>
    </source>
</reference>
<accession>A0A2T0X3Y9</accession>
<dbReference type="Gene3D" id="1.20.5.160">
    <property type="entry name" value="Bacterial aa3 type cytochrome c oxidase subunit IV"/>
    <property type="match status" value="1"/>
</dbReference>
<proteinExistence type="predicted"/>
<evidence type="ECO:0000259" key="2">
    <source>
        <dbReference type="Pfam" id="PF07835"/>
    </source>
</evidence>
<dbReference type="Pfam" id="PF07835">
    <property type="entry name" value="COX4_pro_2"/>
    <property type="match status" value="1"/>
</dbReference>